<dbReference type="EMBL" id="MG757157">
    <property type="protein sequence ID" value="AVD99816.1"/>
    <property type="molecule type" value="Genomic_DNA"/>
</dbReference>
<evidence type="ECO:0000313" key="3">
    <source>
        <dbReference type="Proteomes" id="UP000240601"/>
    </source>
</evidence>
<dbReference type="InterPro" id="IPR055776">
    <property type="entry name" value="DUF7352"/>
</dbReference>
<evidence type="ECO:0000259" key="1">
    <source>
        <dbReference type="Pfam" id="PF24043"/>
    </source>
</evidence>
<proteinExistence type="predicted"/>
<dbReference type="Pfam" id="PF24043">
    <property type="entry name" value="DUF7352"/>
    <property type="match status" value="1"/>
</dbReference>
<evidence type="ECO:0000313" key="2">
    <source>
        <dbReference type="EMBL" id="AVD99816.1"/>
    </source>
</evidence>
<accession>A0A2L1IXC2</accession>
<feature type="domain" description="DUF7352" evidence="1">
    <location>
        <begin position="1"/>
        <end position="122"/>
    </location>
</feature>
<keyword evidence="3" id="KW-1185">Reference proteome</keyword>
<organism evidence="2 3">
    <name type="scientific">Gordonia phage Flapper</name>
    <dbReference type="NCBI Taxonomy" id="2079415"/>
    <lineage>
        <taxon>Viruses</taxon>
        <taxon>Duplodnaviria</taxon>
        <taxon>Heunggongvirae</taxon>
        <taxon>Uroviricota</taxon>
        <taxon>Caudoviricetes</taxon>
        <taxon>Zierdtviridae</taxon>
        <taxon>Emilbogenvirinae</taxon>
        <taxon>Gruunavirus</taxon>
        <taxon>Gruunavirus flapper</taxon>
    </lineage>
</organism>
<sequence length="129" mass="14500">MRTIWKLTIPITDSQQIKVEGATVVGILSADLSSTKRFPIGSQVPVSMIDIWMIVETHPDSFEYVPIEIRGTGHPLHEERIRGCVQLIEGTRDHTHENVYMAMESHIATIRDGGLVWHVFRGAFPPVAQ</sequence>
<dbReference type="Proteomes" id="UP000240601">
    <property type="component" value="Segment"/>
</dbReference>
<gene>
    <name evidence="2" type="ORF">SEA_FLAPPER_73</name>
</gene>
<reference evidence="2 3" key="1">
    <citation type="submission" date="2018-01" db="EMBL/GenBank/DDBJ databases">
        <authorList>
            <person name="Freeman E."/>
            <person name="St-Pierre M."/>
            <person name="Tero B."/>
            <person name="Wilson B."/>
            <person name="King B."/>
            <person name="Molloy S.D."/>
            <person name="Garlena R.A."/>
            <person name="Russell D.A."/>
            <person name="Pope W.H."/>
            <person name="Jacobs-Sera D."/>
            <person name="Hendrix R.W."/>
            <person name="Hatfull G.F."/>
        </authorList>
    </citation>
    <scope>NUCLEOTIDE SEQUENCE [LARGE SCALE GENOMIC DNA]</scope>
</reference>
<name>A0A2L1IXC2_9CAUD</name>
<protein>
    <recommendedName>
        <fullName evidence="1">DUF7352 domain-containing protein</fullName>
    </recommendedName>
</protein>